<dbReference type="InterPro" id="IPR002173">
    <property type="entry name" value="Carboh/pur_kinase_PfkB_CS"/>
</dbReference>
<dbReference type="InterPro" id="IPR011611">
    <property type="entry name" value="PfkB_dom"/>
</dbReference>
<dbReference type="PANTHER" id="PTHR43085:SF15">
    <property type="entry name" value="2-DEHYDRO-3-DEOXYGLUCONOKINASE"/>
    <property type="match status" value="1"/>
</dbReference>
<sequence>MNGGILSIGECMVELAPLPGEGDYRMGYAGDTLNSAWYLRRLLPAAMPVSYFTAVGTDAVSDRMVDFLAQAGIGTDHVQRRADRTVGLYLIQLDRGERSFSYWRGQSAARTLAADGDRLDAALRDMGTAYFSGITLAILPEDGRARLLDRLAAFRARGGQVVFDPNLRPRLWQDTATMTRAVMQAAAVSDTVLPSHEDEAEWFGDADPAATATRYAHAGAAEVVIKNGPGPMLALSNGDSITVDPVKVAEVVDTTAAGDSFNAGYLAARTAGAAVADAMRLGATLAAEVIGTRGALMTPTTALPPNG</sequence>
<comment type="similarity">
    <text evidence="1">Belongs to the carbohydrate kinase PfkB family.</text>
</comment>
<keyword evidence="6" id="KW-1185">Reference proteome</keyword>
<dbReference type="GO" id="GO:0042840">
    <property type="term" value="P:D-glucuronate catabolic process"/>
    <property type="evidence" value="ECO:0007669"/>
    <property type="project" value="TreeGrafter"/>
</dbReference>
<dbReference type="InterPro" id="IPR029056">
    <property type="entry name" value="Ribokinase-like"/>
</dbReference>
<keyword evidence="3 5" id="KW-0418">Kinase</keyword>
<dbReference type="STRING" id="366533.SAMN05444339_104280"/>
<evidence type="ECO:0000313" key="5">
    <source>
        <dbReference type="EMBL" id="SHF26044.1"/>
    </source>
</evidence>
<dbReference type="OrthoDB" id="9776822at2"/>
<organism evidence="5 6">
    <name type="scientific">Loktanella atrilutea</name>
    <dbReference type="NCBI Taxonomy" id="366533"/>
    <lineage>
        <taxon>Bacteria</taxon>
        <taxon>Pseudomonadati</taxon>
        <taxon>Pseudomonadota</taxon>
        <taxon>Alphaproteobacteria</taxon>
        <taxon>Rhodobacterales</taxon>
        <taxon>Roseobacteraceae</taxon>
        <taxon>Loktanella</taxon>
    </lineage>
</organism>
<dbReference type="GO" id="GO:0008673">
    <property type="term" value="F:2-dehydro-3-deoxygluconokinase activity"/>
    <property type="evidence" value="ECO:0007669"/>
    <property type="project" value="TreeGrafter"/>
</dbReference>
<dbReference type="GO" id="GO:0019698">
    <property type="term" value="P:D-galacturonate catabolic process"/>
    <property type="evidence" value="ECO:0007669"/>
    <property type="project" value="TreeGrafter"/>
</dbReference>
<accession>A0A1M5A795</accession>
<evidence type="ECO:0000313" key="6">
    <source>
        <dbReference type="Proteomes" id="UP000183987"/>
    </source>
</evidence>
<keyword evidence="2" id="KW-0808">Transferase</keyword>
<feature type="domain" description="Carbohydrate kinase PfkB" evidence="4">
    <location>
        <begin position="5"/>
        <end position="296"/>
    </location>
</feature>
<proteinExistence type="inferred from homology"/>
<protein>
    <submittedName>
        <fullName evidence="5">2-keto-3-deoxygluconate kinase</fullName>
    </submittedName>
</protein>
<dbReference type="RefSeq" id="WP_072857308.1">
    <property type="nucleotide sequence ID" value="NZ_FQUE01000004.1"/>
</dbReference>
<dbReference type="InterPro" id="IPR050306">
    <property type="entry name" value="PfkB_Carbo_kinase"/>
</dbReference>
<evidence type="ECO:0000256" key="2">
    <source>
        <dbReference type="ARBA" id="ARBA00022679"/>
    </source>
</evidence>
<name>A0A1M5A795_LOKAT</name>
<dbReference type="PROSITE" id="PS00584">
    <property type="entry name" value="PFKB_KINASES_2"/>
    <property type="match status" value="1"/>
</dbReference>
<evidence type="ECO:0000256" key="3">
    <source>
        <dbReference type="ARBA" id="ARBA00022777"/>
    </source>
</evidence>
<dbReference type="GO" id="GO:0006974">
    <property type="term" value="P:DNA damage response"/>
    <property type="evidence" value="ECO:0007669"/>
    <property type="project" value="TreeGrafter"/>
</dbReference>
<dbReference type="AlphaFoldDB" id="A0A1M5A795"/>
<evidence type="ECO:0000259" key="4">
    <source>
        <dbReference type="Pfam" id="PF00294"/>
    </source>
</evidence>
<dbReference type="EMBL" id="FQUE01000004">
    <property type="protein sequence ID" value="SHF26044.1"/>
    <property type="molecule type" value="Genomic_DNA"/>
</dbReference>
<dbReference type="Proteomes" id="UP000183987">
    <property type="component" value="Unassembled WGS sequence"/>
</dbReference>
<dbReference type="GO" id="GO:0005829">
    <property type="term" value="C:cytosol"/>
    <property type="evidence" value="ECO:0007669"/>
    <property type="project" value="TreeGrafter"/>
</dbReference>
<dbReference type="PANTHER" id="PTHR43085">
    <property type="entry name" value="HEXOKINASE FAMILY MEMBER"/>
    <property type="match status" value="1"/>
</dbReference>
<dbReference type="Gene3D" id="3.40.1190.20">
    <property type="match status" value="1"/>
</dbReference>
<dbReference type="SUPFAM" id="SSF53613">
    <property type="entry name" value="Ribokinase-like"/>
    <property type="match status" value="1"/>
</dbReference>
<gene>
    <name evidence="5" type="ORF">SAMN05444339_104280</name>
</gene>
<dbReference type="CDD" id="cd01166">
    <property type="entry name" value="KdgK"/>
    <property type="match status" value="1"/>
</dbReference>
<dbReference type="Pfam" id="PF00294">
    <property type="entry name" value="PfkB"/>
    <property type="match status" value="1"/>
</dbReference>
<evidence type="ECO:0000256" key="1">
    <source>
        <dbReference type="ARBA" id="ARBA00010688"/>
    </source>
</evidence>
<reference evidence="6" key="1">
    <citation type="submission" date="2016-11" db="EMBL/GenBank/DDBJ databases">
        <authorList>
            <person name="Varghese N."/>
            <person name="Submissions S."/>
        </authorList>
    </citation>
    <scope>NUCLEOTIDE SEQUENCE [LARGE SCALE GENOMIC DNA]</scope>
    <source>
        <strain evidence="6">DSM 29326</strain>
    </source>
</reference>